<dbReference type="EMBL" id="BARU01006811">
    <property type="protein sequence ID" value="GAH37204.1"/>
    <property type="molecule type" value="Genomic_DNA"/>
</dbReference>
<sequence>IMPIILPLFMIFSIVGPIGEDISSPTELIRITENTVGMFHGEEFLNSSACKPEHNLLNQKIIQILKKYQIDKESFNALEKHVLKHLQ</sequence>
<evidence type="ECO:0000313" key="1">
    <source>
        <dbReference type="EMBL" id="GAH37204.1"/>
    </source>
</evidence>
<dbReference type="AlphaFoldDB" id="X1G6L1"/>
<accession>X1G6L1</accession>
<gene>
    <name evidence="1" type="ORF">S03H2_13411</name>
</gene>
<name>X1G6L1_9ZZZZ</name>
<proteinExistence type="predicted"/>
<feature type="non-terminal residue" evidence="1">
    <location>
        <position position="1"/>
    </location>
</feature>
<comment type="caution">
    <text evidence="1">The sequence shown here is derived from an EMBL/GenBank/DDBJ whole genome shotgun (WGS) entry which is preliminary data.</text>
</comment>
<protein>
    <submittedName>
        <fullName evidence="1">Uncharacterized protein</fullName>
    </submittedName>
</protein>
<organism evidence="1">
    <name type="scientific">marine sediment metagenome</name>
    <dbReference type="NCBI Taxonomy" id="412755"/>
    <lineage>
        <taxon>unclassified sequences</taxon>
        <taxon>metagenomes</taxon>
        <taxon>ecological metagenomes</taxon>
    </lineage>
</organism>
<reference evidence="1" key="1">
    <citation type="journal article" date="2014" name="Front. Microbiol.">
        <title>High frequency of phylogenetically diverse reductive dehalogenase-homologous genes in deep subseafloor sedimentary metagenomes.</title>
        <authorList>
            <person name="Kawai M."/>
            <person name="Futagami T."/>
            <person name="Toyoda A."/>
            <person name="Takaki Y."/>
            <person name="Nishi S."/>
            <person name="Hori S."/>
            <person name="Arai W."/>
            <person name="Tsubouchi T."/>
            <person name="Morono Y."/>
            <person name="Uchiyama I."/>
            <person name="Ito T."/>
            <person name="Fujiyama A."/>
            <person name="Inagaki F."/>
            <person name="Takami H."/>
        </authorList>
    </citation>
    <scope>NUCLEOTIDE SEQUENCE</scope>
    <source>
        <strain evidence="1">Expedition CK06-06</strain>
    </source>
</reference>